<dbReference type="Proteomes" id="UP000290517">
    <property type="component" value="Unassembled WGS sequence"/>
</dbReference>
<dbReference type="InterPro" id="IPR050707">
    <property type="entry name" value="HTH_MetabolicPath_Reg"/>
</dbReference>
<dbReference type="PANTHER" id="PTHR30136">
    <property type="entry name" value="HELIX-TURN-HELIX TRANSCRIPTIONAL REGULATOR, ICLR FAMILY"/>
    <property type="match status" value="1"/>
</dbReference>
<keyword evidence="2" id="KW-0238">DNA-binding</keyword>
<evidence type="ECO:0000313" key="7">
    <source>
        <dbReference type="EMBL" id="RXR26774.1"/>
    </source>
</evidence>
<keyword evidence="1" id="KW-0805">Transcription regulation</keyword>
<dbReference type="SUPFAM" id="SSF55781">
    <property type="entry name" value="GAF domain-like"/>
    <property type="match status" value="1"/>
</dbReference>
<feature type="region of interest" description="Disordered" evidence="4">
    <location>
        <begin position="1"/>
        <end position="30"/>
    </location>
</feature>
<dbReference type="Pfam" id="PF01614">
    <property type="entry name" value="IclR_C"/>
    <property type="match status" value="1"/>
</dbReference>
<keyword evidence="3" id="KW-0804">Transcription</keyword>
<evidence type="ECO:0000256" key="4">
    <source>
        <dbReference type="SAM" id="MobiDB-lite"/>
    </source>
</evidence>
<dbReference type="STRING" id="1713.GCA_000718325_00536"/>
<keyword evidence="10" id="KW-1185">Reference proteome</keyword>
<dbReference type="Proteomes" id="UP000289805">
    <property type="component" value="Unassembled WGS sequence"/>
</dbReference>
<dbReference type="InterPro" id="IPR036388">
    <property type="entry name" value="WH-like_DNA-bd_sf"/>
</dbReference>
<dbReference type="GO" id="GO:0003700">
    <property type="term" value="F:DNA-binding transcription factor activity"/>
    <property type="evidence" value="ECO:0007669"/>
    <property type="project" value="TreeGrafter"/>
</dbReference>
<accession>A0A4Q1KWH7</accession>
<dbReference type="SMART" id="SM00346">
    <property type="entry name" value="HTH_ICLR"/>
    <property type="match status" value="1"/>
</dbReference>
<evidence type="ECO:0000259" key="6">
    <source>
        <dbReference type="PROSITE" id="PS51078"/>
    </source>
</evidence>
<feature type="domain" description="IclR-ED" evidence="6">
    <location>
        <begin position="97"/>
        <end position="279"/>
    </location>
</feature>
<evidence type="ECO:0000313" key="8">
    <source>
        <dbReference type="EMBL" id="RXR34507.1"/>
    </source>
</evidence>
<dbReference type="Pfam" id="PF09339">
    <property type="entry name" value="HTH_IclR"/>
    <property type="match status" value="1"/>
</dbReference>
<organism evidence="8 9">
    <name type="scientific">Oerskovia turbata</name>
    <dbReference type="NCBI Taxonomy" id="1713"/>
    <lineage>
        <taxon>Bacteria</taxon>
        <taxon>Bacillati</taxon>
        <taxon>Actinomycetota</taxon>
        <taxon>Actinomycetes</taxon>
        <taxon>Micrococcales</taxon>
        <taxon>Cellulomonadaceae</taxon>
        <taxon>Oerskovia</taxon>
    </lineage>
</organism>
<evidence type="ECO:0000256" key="2">
    <source>
        <dbReference type="ARBA" id="ARBA00023125"/>
    </source>
</evidence>
<dbReference type="EMBL" id="SDJQ01000010">
    <property type="protein sequence ID" value="RXR34507.1"/>
    <property type="molecule type" value="Genomic_DNA"/>
</dbReference>
<feature type="domain" description="HTH iclR-type" evidence="5">
    <location>
        <begin position="34"/>
        <end position="96"/>
    </location>
</feature>
<sequence>MTVGSRGTATAVTTATTTGPTAAATADAASRNSSRSLRRALGILDALRHDAARGLSLVELADVLGTHKSTVSRLLAPLVEVHLVRRTPAGRFVLGAGTLRLGQAYLEGLDLRTVAEPHLAALMRASGATCHLVVHDGLDVVYIDKKENTAVVRMASRIGRRMPLYCTGVGKAILAASDPELLDAVLEHPMPAVTARTVTDPDHLRAEIRTVAQRGYAIDDRENEAEVRCVAAAVVDHTETAIGALSVSALASHMPPARVRELGPLVVQAARAVSAGMGSVRCGYEPTGRNA</sequence>
<dbReference type="Gene3D" id="1.10.10.10">
    <property type="entry name" value="Winged helix-like DNA-binding domain superfamily/Winged helix DNA-binding domain"/>
    <property type="match status" value="1"/>
</dbReference>
<dbReference type="EMBL" id="SDJR01000003">
    <property type="protein sequence ID" value="RXR26774.1"/>
    <property type="molecule type" value="Genomic_DNA"/>
</dbReference>
<dbReference type="InterPro" id="IPR014757">
    <property type="entry name" value="Tscrpt_reg_IclR_C"/>
</dbReference>
<protein>
    <submittedName>
        <fullName evidence="8">IclR family transcriptional regulator</fullName>
    </submittedName>
</protein>
<evidence type="ECO:0000313" key="10">
    <source>
        <dbReference type="Proteomes" id="UP000290517"/>
    </source>
</evidence>
<evidence type="ECO:0000313" key="9">
    <source>
        <dbReference type="Proteomes" id="UP000289805"/>
    </source>
</evidence>
<dbReference type="AlphaFoldDB" id="A0A4Q1KWH7"/>
<gene>
    <name evidence="7" type="ORF">EQW73_04570</name>
    <name evidence="8" type="ORF">EQW78_08065</name>
</gene>
<dbReference type="OrthoDB" id="8479143at2"/>
<dbReference type="SUPFAM" id="SSF46785">
    <property type="entry name" value="Winged helix' DNA-binding domain"/>
    <property type="match status" value="1"/>
</dbReference>
<evidence type="ECO:0000259" key="5">
    <source>
        <dbReference type="PROSITE" id="PS51077"/>
    </source>
</evidence>
<proteinExistence type="predicted"/>
<evidence type="ECO:0000256" key="1">
    <source>
        <dbReference type="ARBA" id="ARBA00023015"/>
    </source>
</evidence>
<dbReference type="InterPro" id="IPR036390">
    <property type="entry name" value="WH_DNA-bd_sf"/>
</dbReference>
<dbReference type="PROSITE" id="PS51078">
    <property type="entry name" value="ICLR_ED"/>
    <property type="match status" value="1"/>
</dbReference>
<dbReference type="PROSITE" id="PS51077">
    <property type="entry name" value="HTH_ICLR"/>
    <property type="match status" value="1"/>
</dbReference>
<dbReference type="GO" id="GO:0003677">
    <property type="term" value="F:DNA binding"/>
    <property type="evidence" value="ECO:0007669"/>
    <property type="project" value="UniProtKB-KW"/>
</dbReference>
<dbReference type="InterPro" id="IPR029016">
    <property type="entry name" value="GAF-like_dom_sf"/>
</dbReference>
<name>A0A4Q1KWH7_9CELL</name>
<reference evidence="9 10" key="1">
    <citation type="submission" date="2019-01" db="EMBL/GenBank/DDBJ databases">
        <title>Oerskovia turbata Genome sequencing and assembly.</title>
        <authorList>
            <person name="Dou T."/>
        </authorList>
    </citation>
    <scope>NUCLEOTIDE SEQUENCE [LARGE SCALE GENOMIC DNA]</scope>
    <source>
        <strain evidence="8 9">JCM12123</strain>
        <strain evidence="7 10">JCM3160</strain>
    </source>
</reference>
<dbReference type="RefSeq" id="WP_084689729.1">
    <property type="nucleotide sequence ID" value="NZ_JOFV01000002.1"/>
</dbReference>
<dbReference type="GO" id="GO:0045892">
    <property type="term" value="P:negative regulation of DNA-templated transcription"/>
    <property type="evidence" value="ECO:0007669"/>
    <property type="project" value="TreeGrafter"/>
</dbReference>
<dbReference type="InterPro" id="IPR005471">
    <property type="entry name" value="Tscrpt_reg_IclR_N"/>
</dbReference>
<evidence type="ECO:0000256" key="3">
    <source>
        <dbReference type="ARBA" id="ARBA00023163"/>
    </source>
</evidence>
<dbReference type="Gene3D" id="3.30.450.40">
    <property type="match status" value="1"/>
</dbReference>
<comment type="caution">
    <text evidence="8">The sequence shown here is derived from an EMBL/GenBank/DDBJ whole genome shotgun (WGS) entry which is preliminary data.</text>
</comment>
<dbReference type="PANTHER" id="PTHR30136:SF24">
    <property type="entry name" value="HTH-TYPE TRANSCRIPTIONAL REPRESSOR ALLR"/>
    <property type="match status" value="1"/>
</dbReference>